<keyword evidence="1" id="KW-0472">Membrane</keyword>
<dbReference type="EMBL" id="CP042425">
    <property type="protein sequence ID" value="QEL20036.1"/>
    <property type="molecule type" value="Genomic_DNA"/>
</dbReference>
<protein>
    <recommendedName>
        <fullName evidence="4">Actin-binding WH2 domain-containing protein</fullName>
    </recommendedName>
</protein>
<feature type="transmembrane region" description="Helical" evidence="1">
    <location>
        <begin position="98"/>
        <end position="118"/>
    </location>
</feature>
<evidence type="ECO:0000313" key="2">
    <source>
        <dbReference type="EMBL" id="QEL20036.1"/>
    </source>
</evidence>
<sequence>MNPIEQAIASILVGSRESVDRRRAVRAWVLAVGLGGGFYGMVMGAFGGLTPDRVVQVLYSAIKVPILLMATTLLAIPSFFVLNTLAGLRADFGTAVRAVLGTQAAVAILLAALAPYTAVWYLSSTDYHEATSFNALMFAIATFAAQWQLRQRYRELEARNARHVTLRRVWIYLYAFVGIQMGWFLRPFIGDPSRPPTFLRPDAWGNAYVVVVVTVWRAVVH</sequence>
<evidence type="ECO:0008006" key="4">
    <source>
        <dbReference type="Google" id="ProtNLM"/>
    </source>
</evidence>
<reference evidence="3" key="1">
    <citation type="submission" date="2019-08" db="EMBL/GenBank/DDBJ databases">
        <title>Limnoglobus roseus gen. nov., sp. nov., a novel freshwater planctomycete with a giant genome from the family Gemmataceae.</title>
        <authorList>
            <person name="Kulichevskaya I.S."/>
            <person name="Naumoff D.G."/>
            <person name="Miroshnikov K."/>
            <person name="Ivanova A."/>
            <person name="Philippov D.A."/>
            <person name="Hakobyan A."/>
            <person name="Rijpstra I.C."/>
            <person name="Sinninghe Damste J.S."/>
            <person name="Liesack W."/>
            <person name="Dedysh S.N."/>
        </authorList>
    </citation>
    <scope>NUCLEOTIDE SEQUENCE [LARGE SCALE GENOMIC DNA]</scope>
    <source>
        <strain evidence="3">PX52</strain>
    </source>
</reference>
<feature type="transmembrane region" description="Helical" evidence="1">
    <location>
        <begin position="130"/>
        <end position="149"/>
    </location>
</feature>
<evidence type="ECO:0000256" key="1">
    <source>
        <dbReference type="SAM" id="Phobius"/>
    </source>
</evidence>
<keyword evidence="1" id="KW-0812">Transmembrane</keyword>
<feature type="transmembrane region" description="Helical" evidence="1">
    <location>
        <begin position="169"/>
        <end position="188"/>
    </location>
</feature>
<feature type="transmembrane region" description="Helical" evidence="1">
    <location>
        <begin position="203"/>
        <end position="220"/>
    </location>
</feature>
<proteinExistence type="predicted"/>
<evidence type="ECO:0000313" key="3">
    <source>
        <dbReference type="Proteomes" id="UP000324974"/>
    </source>
</evidence>
<keyword evidence="3" id="KW-1185">Reference proteome</keyword>
<dbReference type="AlphaFoldDB" id="A0A5C1APT7"/>
<dbReference type="RefSeq" id="WP_149114366.1">
    <property type="nucleotide sequence ID" value="NZ_CP042425.1"/>
</dbReference>
<accession>A0A5C1APT7</accession>
<dbReference type="KEGG" id="lrs:PX52LOC_07122"/>
<gene>
    <name evidence="2" type="ORF">PX52LOC_07122</name>
</gene>
<dbReference type="Proteomes" id="UP000324974">
    <property type="component" value="Chromosome"/>
</dbReference>
<organism evidence="2 3">
    <name type="scientific">Limnoglobus roseus</name>
    <dbReference type="NCBI Taxonomy" id="2598579"/>
    <lineage>
        <taxon>Bacteria</taxon>
        <taxon>Pseudomonadati</taxon>
        <taxon>Planctomycetota</taxon>
        <taxon>Planctomycetia</taxon>
        <taxon>Gemmatales</taxon>
        <taxon>Gemmataceae</taxon>
        <taxon>Limnoglobus</taxon>
    </lineage>
</organism>
<keyword evidence="1" id="KW-1133">Transmembrane helix</keyword>
<feature type="transmembrane region" description="Helical" evidence="1">
    <location>
        <begin position="66"/>
        <end position="86"/>
    </location>
</feature>
<dbReference type="OrthoDB" id="275833at2"/>
<feature type="transmembrane region" description="Helical" evidence="1">
    <location>
        <begin position="25"/>
        <end position="46"/>
    </location>
</feature>
<name>A0A5C1APT7_9BACT</name>